<keyword evidence="2" id="KW-1185">Reference proteome</keyword>
<protein>
    <submittedName>
        <fullName evidence="1">Uncharacterized protein</fullName>
    </submittedName>
</protein>
<dbReference type="Proteomes" id="UP000593564">
    <property type="component" value="Unassembled WGS sequence"/>
</dbReference>
<dbReference type="InterPro" id="IPR052806">
    <property type="entry name" value="Fasciclin-like_AGP"/>
</dbReference>
<comment type="caution">
    <text evidence="1">The sequence shown here is derived from an EMBL/GenBank/DDBJ whole genome shotgun (WGS) entry which is preliminary data.</text>
</comment>
<proteinExistence type="predicted"/>
<evidence type="ECO:0000313" key="1">
    <source>
        <dbReference type="EMBL" id="KAF5948422.1"/>
    </source>
</evidence>
<accession>A0A7J7H610</accession>
<dbReference type="EMBL" id="JACBKZ010000006">
    <property type="protein sequence ID" value="KAF5948422.1"/>
    <property type="molecule type" value="Genomic_DNA"/>
</dbReference>
<dbReference type="PANTHER" id="PTHR33985:SF19">
    <property type="entry name" value="FASCICLIN-LIKE ARABINOGALACTAN PROTEIN 21"/>
    <property type="match status" value="1"/>
</dbReference>
<feature type="non-terminal residue" evidence="1">
    <location>
        <position position="136"/>
    </location>
</feature>
<dbReference type="AlphaFoldDB" id="A0A7J7H610"/>
<gene>
    <name evidence="1" type="ORF">HYC85_014379</name>
</gene>
<organism evidence="1 2">
    <name type="scientific">Camellia sinensis</name>
    <name type="common">Tea plant</name>
    <name type="synonym">Thea sinensis</name>
    <dbReference type="NCBI Taxonomy" id="4442"/>
    <lineage>
        <taxon>Eukaryota</taxon>
        <taxon>Viridiplantae</taxon>
        <taxon>Streptophyta</taxon>
        <taxon>Embryophyta</taxon>
        <taxon>Tracheophyta</taxon>
        <taxon>Spermatophyta</taxon>
        <taxon>Magnoliopsida</taxon>
        <taxon>eudicotyledons</taxon>
        <taxon>Gunneridae</taxon>
        <taxon>Pentapetalae</taxon>
        <taxon>asterids</taxon>
        <taxon>Ericales</taxon>
        <taxon>Theaceae</taxon>
        <taxon>Camellia</taxon>
    </lineage>
</organism>
<name>A0A7J7H610_CAMSI</name>
<sequence>TAISKAFVHPNILKQLIKYHTSPSKLPIHELLKKPKGTCLTTIVHQKNIVITKIDLKQGTIEINDVLISYLDLFLKRPISIHGVLAPFSSLLGFDEIGKSLSHPFSTQEYGRMDTHGSIAELKWIRVFCNWIALCS</sequence>
<reference evidence="2" key="1">
    <citation type="journal article" date="2020" name="Nat. Commun.">
        <title>Genome assembly of wild tea tree DASZ reveals pedigree and selection history of tea varieties.</title>
        <authorList>
            <person name="Zhang W."/>
            <person name="Zhang Y."/>
            <person name="Qiu H."/>
            <person name="Guo Y."/>
            <person name="Wan H."/>
            <person name="Zhang X."/>
            <person name="Scossa F."/>
            <person name="Alseekh S."/>
            <person name="Zhang Q."/>
            <person name="Wang P."/>
            <person name="Xu L."/>
            <person name="Schmidt M.H."/>
            <person name="Jia X."/>
            <person name="Li D."/>
            <person name="Zhu A."/>
            <person name="Guo F."/>
            <person name="Chen W."/>
            <person name="Ni D."/>
            <person name="Usadel B."/>
            <person name="Fernie A.R."/>
            <person name="Wen W."/>
        </authorList>
    </citation>
    <scope>NUCLEOTIDE SEQUENCE [LARGE SCALE GENOMIC DNA]</scope>
    <source>
        <strain evidence="2">cv. G240</strain>
    </source>
</reference>
<reference evidence="1 2" key="2">
    <citation type="submission" date="2020-07" db="EMBL/GenBank/DDBJ databases">
        <title>Genome assembly of wild tea tree DASZ reveals pedigree and selection history of tea varieties.</title>
        <authorList>
            <person name="Zhang W."/>
        </authorList>
    </citation>
    <scope>NUCLEOTIDE SEQUENCE [LARGE SCALE GENOMIC DNA]</scope>
    <source>
        <strain evidence="2">cv. G240</strain>
        <tissue evidence="1">Leaf</tissue>
    </source>
</reference>
<dbReference type="PANTHER" id="PTHR33985">
    <property type="entry name" value="OS02G0491300 PROTEIN-RELATED"/>
    <property type="match status" value="1"/>
</dbReference>
<evidence type="ECO:0000313" key="2">
    <source>
        <dbReference type="Proteomes" id="UP000593564"/>
    </source>
</evidence>